<dbReference type="GO" id="GO:0004553">
    <property type="term" value="F:hydrolase activity, hydrolyzing O-glycosyl compounds"/>
    <property type="evidence" value="ECO:0007669"/>
    <property type="project" value="InterPro"/>
</dbReference>
<organism evidence="2 3">
    <name type="scientific">Blyttiomyces helicus</name>
    <dbReference type="NCBI Taxonomy" id="388810"/>
    <lineage>
        <taxon>Eukaryota</taxon>
        <taxon>Fungi</taxon>
        <taxon>Fungi incertae sedis</taxon>
        <taxon>Chytridiomycota</taxon>
        <taxon>Chytridiomycota incertae sedis</taxon>
        <taxon>Chytridiomycetes</taxon>
        <taxon>Chytridiomycetes incertae sedis</taxon>
        <taxon>Blyttiomyces</taxon>
    </lineage>
</organism>
<keyword evidence="3" id="KW-1185">Reference proteome</keyword>
<dbReference type="OrthoDB" id="65569at2759"/>
<name>A0A4V1IPN7_9FUNG</name>
<feature type="region of interest" description="Disordered" evidence="1">
    <location>
        <begin position="40"/>
        <end position="63"/>
    </location>
</feature>
<evidence type="ECO:0000313" key="2">
    <source>
        <dbReference type="EMBL" id="RKO83697.1"/>
    </source>
</evidence>
<dbReference type="SUPFAM" id="SSF51445">
    <property type="entry name" value="(Trans)glycosidases"/>
    <property type="match status" value="1"/>
</dbReference>
<dbReference type="Gene3D" id="3.20.20.80">
    <property type="entry name" value="Glycosidases"/>
    <property type="match status" value="1"/>
</dbReference>
<evidence type="ECO:0000256" key="1">
    <source>
        <dbReference type="SAM" id="MobiDB-lite"/>
    </source>
</evidence>
<dbReference type="InterPro" id="IPR001360">
    <property type="entry name" value="Glyco_hydro_1"/>
</dbReference>
<dbReference type="Pfam" id="PF00232">
    <property type="entry name" value="Glyco_hydro_1"/>
    <property type="match status" value="1"/>
</dbReference>
<protein>
    <submittedName>
        <fullName evidence="2">Uncharacterized protein</fullName>
    </submittedName>
</protein>
<accession>A0A4V1IPN7</accession>
<dbReference type="InterPro" id="IPR017853">
    <property type="entry name" value="GH"/>
</dbReference>
<proteinExistence type="predicted"/>
<dbReference type="AlphaFoldDB" id="A0A4V1IPN7"/>
<dbReference type="GO" id="GO:0005975">
    <property type="term" value="P:carbohydrate metabolic process"/>
    <property type="evidence" value="ECO:0007669"/>
    <property type="project" value="InterPro"/>
</dbReference>
<sequence length="188" mass="19722">MPIAGGALRATPSPVAAPAGAQSPSPNFFVFNIPTLPASSSSPRPTALPAAPPTAASRSTPQLATMSALRTRRLLASLLVNAALAAAAFNTSKPALWGFASSAFQTEGAIHEKGRGDSIWDVADIRRRTDDTTTGRDVMPEKIKAGPERARYASYVGADTSPPPLRPPAFLAVNGTFNNRRIRHTPQP</sequence>
<dbReference type="EMBL" id="ML000938">
    <property type="protein sequence ID" value="RKO83697.1"/>
    <property type="molecule type" value="Genomic_DNA"/>
</dbReference>
<gene>
    <name evidence="2" type="ORF">BDK51DRAFT_45667</name>
</gene>
<dbReference type="Proteomes" id="UP000269721">
    <property type="component" value="Unassembled WGS sequence"/>
</dbReference>
<reference evidence="3" key="1">
    <citation type="journal article" date="2018" name="Nat. Microbiol.">
        <title>Leveraging single-cell genomics to expand the fungal tree of life.</title>
        <authorList>
            <person name="Ahrendt S.R."/>
            <person name="Quandt C.A."/>
            <person name="Ciobanu D."/>
            <person name="Clum A."/>
            <person name="Salamov A."/>
            <person name="Andreopoulos B."/>
            <person name="Cheng J.F."/>
            <person name="Woyke T."/>
            <person name="Pelin A."/>
            <person name="Henrissat B."/>
            <person name="Reynolds N.K."/>
            <person name="Benny G.L."/>
            <person name="Smith M.E."/>
            <person name="James T.Y."/>
            <person name="Grigoriev I.V."/>
        </authorList>
    </citation>
    <scope>NUCLEOTIDE SEQUENCE [LARGE SCALE GENOMIC DNA]</scope>
</reference>
<evidence type="ECO:0000313" key="3">
    <source>
        <dbReference type="Proteomes" id="UP000269721"/>
    </source>
</evidence>